<dbReference type="PANTHER" id="PTHR45947:SF3">
    <property type="entry name" value="SULFOQUINOVOSYL TRANSFERASE SQD2"/>
    <property type="match status" value="1"/>
</dbReference>
<evidence type="ECO:0000313" key="3">
    <source>
        <dbReference type="Proteomes" id="UP001652432"/>
    </source>
</evidence>
<dbReference type="RefSeq" id="WP_262572469.1">
    <property type="nucleotide sequence ID" value="NZ_JAOQKJ010000001.1"/>
</dbReference>
<dbReference type="InterPro" id="IPR050194">
    <property type="entry name" value="Glycosyltransferase_grp1"/>
</dbReference>
<name>A0ABT2SYK3_9FIRM</name>
<dbReference type="SUPFAM" id="SSF53756">
    <property type="entry name" value="UDP-Glycosyltransferase/glycogen phosphorylase"/>
    <property type="match status" value="1"/>
</dbReference>
<accession>A0ABT2SYK3</accession>
<sequence length="383" mass="44465">MRFLYVAPRYHTNQIPIMKGLTENGDSVCFVSHYQGTVEDYSYVKPVIAGYSSLFLLGNAIYLKMHKKNSHAGDMKLKFGFPSARRIRHIVRDFKPEVMIIRERSVYSIVVCQACRHMKIPMILYNQSPLWENEIKKDFPHRVVKKLLPAVRITPVLGKQDVNKEKEDNAFFVPFVMEPRLPSENKTWFQQGMIHILCVGKYEKRKNIAMLLEIIDEIRDHFPIKLTVAGECSSEFHKAYYKEQQIYIQEHHLEQHVTLLKNLKRSEMDELYAGADLFVIPSTAEPASISQLEAMAFSTPVICSDQNGSACYVKHGVTGYLFRDNDRIALKEALENALEDREGLQQMGKMGYNEIKEHCSFQEYYRGIQKCLQRIGELEKERK</sequence>
<organism evidence="2 3">
    <name type="scientific">Suilimivivens aceti</name>
    <dbReference type="NCBI Taxonomy" id="2981774"/>
    <lineage>
        <taxon>Bacteria</taxon>
        <taxon>Bacillati</taxon>
        <taxon>Bacillota</taxon>
        <taxon>Clostridia</taxon>
        <taxon>Lachnospirales</taxon>
        <taxon>Lachnospiraceae</taxon>
        <taxon>Suilimivivens</taxon>
    </lineage>
</organism>
<dbReference type="CDD" id="cd03801">
    <property type="entry name" value="GT4_PimA-like"/>
    <property type="match status" value="1"/>
</dbReference>
<dbReference type="EMBL" id="JAOQKJ010000001">
    <property type="protein sequence ID" value="MCU6743080.1"/>
    <property type="molecule type" value="Genomic_DNA"/>
</dbReference>
<gene>
    <name evidence="2" type="ORF">OCV77_00930</name>
</gene>
<dbReference type="InterPro" id="IPR001296">
    <property type="entry name" value="Glyco_trans_1"/>
</dbReference>
<dbReference type="PANTHER" id="PTHR45947">
    <property type="entry name" value="SULFOQUINOVOSYL TRANSFERASE SQD2"/>
    <property type="match status" value="1"/>
</dbReference>
<proteinExistence type="predicted"/>
<evidence type="ECO:0000313" key="2">
    <source>
        <dbReference type="EMBL" id="MCU6743080.1"/>
    </source>
</evidence>
<keyword evidence="3" id="KW-1185">Reference proteome</keyword>
<protein>
    <submittedName>
        <fullName evidence="2">Glycosyltransferase family 4 protein</fullName>
    </submittedName>
</protein>
<comment type="caution">
    <text evidence="2">The sequence shown here is derived from an EMBL/GenBank/DDBJ whole genome shotgun (WGS) entry which is preliminary data.</text>
</comment>
<feature type="domain" description="Glycosyl transferase family 1" evidence="1">
    <location>
        <begin position="194"/>
        <end position="353"/>
    </location>
</feature>
<dbReference type="Gene3D" id="3.40.50.2000">
    <property type="entry name" value="Glycogen Phosphorylase B"/>
    <property type="match status" value="2"/>
</dbReference>
<dbReference type="Pfam" id="PF00534">
    <property type="entry name" value="Glycos_transf_1"/>
    <property type="match status" value="1"/>
</dbReference>
<dbReference type="Proteomes" id="UP001652432">
    <property type="component" value="Unassembled WGS sequence"/>
</dbReference>
<reference evidence="2 3" key="1">
    <citation type="journal article" date="2021" name="ISME Commun">
        <title>Automated analysis of genomic sequences facilitates high-throughput and comprehensive description of bacteria.</title>
        <authorList>
            <person name="Hitch T.C.A."/>
        </authorList>
    </citation>
    <scope>NUCLEOTIDE SEQUENCE [LARGE SCALE GENOMIC DNA]</scope>
    <source>
        <strain evidence="2 3">Sanger_18</strain>
    </source>
</reference>
<evidence type="ECO:0000259" key="1">
    <source>
        <dbReference type="Pfam" id="PF00534"/>
    </source>
</evidence>